<dbReference type="InParanoid" id="A0A2P5HUX3"/>
<gene>
    <name evidence="2" type="ORF">DHEL01_v207577</name>
</gene>
<dbReference type="Proteomes" id="UP000094444">
    <property type="component" value="Unassembled WGS sequence"/>
</dbReference>
<dbReference type="AlphaFoldDB" id="A0A2P5HUX3"/>
<name>A0A2P5HUX3_DIAHE</name>
<comment type="caution">
    <text evidence="2">The sequence shown here is derived from an EMBL/GenBank/DDBJ whole genome shotgun (WGS) entry which is preliminary data.</text>
</comment>
<evidence type="ECO:0000256" key="1">
    <source>
        <dbReference type="SAM" id="MobiDB-lite"/>
    </source>
</evidence>
<dbReference type="OrthoDB" id="5235440at2759"/>
<proteinExistence type="predicted"/>
<evidence type="ECO:0000313" key="3">
    <source>
        <dbReference type="Proteomes" id="UP000094444"/>
    </source>
</evidence>
<organism evidence="2 3">
    <name type="scientific">Diaporthe helianthi</name>
    <dbReference type="NCBI Taxonomy" id="158607"/>
    <lineage>
        <taxon>Eukaryota</taxon>
        <taxon>Fungi</taxon>
        <taxon>Dikarya</taxon>
        <taxon>Ascomycota</taxon>
        <taxon>Pezizomycotina</taxon>
        <taxon>Sordariomycetes</taxon>
        <taxon>Sordariomycetidae</taxon>
        <taxon>Diaporthales</taxon>
        <taxon>Diaporthaceae</taxon>
        <taxon>Diaporthe</taxon>
    </lineage>
</organism>
<protein>
    <submittedName>
        <fullName evidence="2">Uncharacterized protein</fullName>
    </submittedName>
</protein>
<sequence>MGVLESKVRYGHQSTSQESEAPLSKDTKSAVFSQEIVDWERVYKERFARTFIFSKDSWKPPFMPRHKPLAAPWEWRLNTDGIANRFNPRYMDATPEPLSKELAERTIHELRKRYHDALVHSYIRAPLKLRWSSELAYVPHVPYLTDEVIFPHASEIKNGDILPSRVRAYISGEPEDTPLDRDAFSTQRLRNFEVWPNINDFSQLPDDNMLISRCTWLNQTTAMYFEPKFREDEYDVFALPYFGRGLLAAWHDFNRDRGEHPNLQQTRYFAHPVMLLGEPRPIADVIATHRRICDALADAQEKPVSPKDPYSWVEHGAEMGVVYPSIIIVADQKLTFPKGRIKDEAYGREVMFEHLSVLLVRTGNEEHLSEPIDLSGLGDAILPLGRDELFLQDNQQVVRVRMDTAVRFIMSLERREQGRCPRLTAIKRILDEDTFRGADGFAAGSVAMAEKNGSIDRNHDTYEAVRLARAYLDGEPPYVDPHSVQSYKQREYARIRWW</sequence>
<dbReference type="EMBL" id="MAVT02000693">
    <property type="protein sequence ID" value="POS74035.1"/>
    <property type="molecule type" value="Genomic_DNA"/>
</dbReference>
<reference evidence="2" key="1">
    <citation type="submission" date="2017-09" db="EMBL/GenBank/DDBJ databases">
        <title>Polyketide synthases of a Diaporthe helianthi virulent isolate.</title>
        <authorList>
            <person name="Baroncelli R."/>
        </authorList>
    </citation>
    <scope>NUCLEOTIDE SEQUENCE [LARGE SCALE GENOMIC DNA]</scope>
    <source>
        <strain evidence="2">7/96</strain>
    </source>
</reference>
<accession>A0A2P5HUX3</accession>
<keyword evidence="3" id="KW-1185">Reference proteome</keyword>
<evidence type="ECO:0000313" key="2">
    <source>
        <dbReference type="EMBL" id="POS74035.1"/>
    </source>
</evidence>
<feature type="region of interest" description="Disordered" evidence="1">
    <location>
        <begin position="1"/>
        <end position="25"/>
    </location>
</feature>